<evidence type="ECO:0000313" key="5">
    <source>
        <dbReference type="Proteomes" id="UP000515180"/>
    </source>
</evidence>
<dbReference type="KEGG" id="bim:112211987"/>
<dbReference type="PANTHER" id="PTHR46437">
    <property type="entry name" value="MORN REPEAT-CONTAINING PROTEIN 5"/>
    <property type="match status" value="1"/>
</dbReference>
<proteinExistence type="predicted"/>
<dbReference type="InterPro" id="IPR042814">
    <property type="entry name" value="Morn5"/>
</dbReference>
<evidence type="ECO:0000256" key="2">
    <source>
        <dbReference type="ARBA" id="ARBA00022846"/>
    </source>
</evidence>
<dbReference type="GO" id="GO:0031514">
    <property type="term" value="C:motile cilium"/>
    <property type="evidence" value="ECO:0007669"/>
    <property type="project" value="UniProtKB-SubCell"/>
</dbReference>
<protein>
    <submittedName>
        <fullName evidence="6">MORN repeat-containing protein 5 isoform X2</fullName>
    </submittedName>
</protein>
<evidence type="ECO:0000313" key="6">
    <source>
        <dbReference type="RefSeq" id="XP_024221180.1"/>
    </source>
</evidence>
<accession>A0A6P6F759</accession>
<dbReference type="GeneID" id="112211987"/>
<dbReference type="OrthoDB" id="300500at2759"/>
<dbReference type="Proteomes" id="UP000515180">
    <property type="component" value="Unplaced"/>
</dbReference>
<dbReference type="RefSeq" id="XP_024221180.1">
    <property type="nucleotide sequence ID" value="XM_024365412.2"/>
</dbReference>
<keyword evidence="3" id="KW-0969">Cilium</keyword>
<sequence length="249" mass="29471">MNVQSKNSGEETRFVDGSEYRGTWNVLGMEGIGKFVLPHNAIFEGEFRDGTFHGHGSLYFPRLQRIDGIWSQGECKDKRYTFNDGLIFRSHNWDYCRFPDRRYQTCIKYGLRPGGATLRTNDRNEFLIPPTCYDAGIGIFNPCKYHIVSHQDSKKVLEIPNTKFTRWIQKNCQKAWSEPTGNRKDLYENWFPDKFDTKFLSTLLPFSNESFEPWWKRLTTFRSDCKEKTLTDERNKHFQNLIESLVEFR</sequence>
<evidence type="ECO:0000256" key="4">
    <source>
        <dbReference type="ARBA" id="ARBA00023273"/>
    </source>
</evidence>
<dbReference type="AlphaFoldDB" id="A0A6P6F759"/>
<keyword evidence="4" id="KW-0966">Cell projection</keyword>
<evidence type="ECO:0000256" key="3">
    <source>
        <dbReference type="ARBA" id="ARBA00023069"/>
    </source>
</evidence>
<comment type="subcellular location">
    <subcellularLocation>
        <location evidence="1">Cell projection</location>
        <location evidence="1">Cilium</location>
        <location evidence="1">Flagellum</location>
    </subcellularLocation>
</comment>
<evidence type="ECO:0000256" key="1">
    <source>
        <dbReference type="ARBA" id="ARBA00004230"/>
    </source>
</evidence>
<dbReference type="SUPFAM" id="SSF82185">
    <property type="entry name" value="Histone H3 K4-specific methyltransferase SET7/9 N-terminal domain"/>
    <property type="match status" value="1"/>
</dbReference>
<keyword evidence="5" id="KW-1185">Reference proteome</keyword>
<reference evidence="6" key="1">
    <citation type="submission" date="2025-08" db="UniProtKB">
        <authorList>
            <consortium name="RefSeq"/>
        </authorList>
    </citation>
    <scope>IDENTIFICATION</scope>
</reference>
<organism evidence="5 6">
    <name type="scientific">Bombus impatiens</name>
    <name type="common">Bumblebee</name>
    <dbReference type="NCBI Taxonomy" id="132113"/>
    <lineage>
        <taxon>Eukaryota</taxon>
        <taxon>Metazoa</taxon>
        <taxon>Ecdysozoa</taxon>
        <taxon>Arthropoda</taxon>
        <taxon>Hexapoda</taxon>
        <taxon>Insecta</taxon>
        <taxon>Pterygota</taxon>
        <taxon>Neoptera</taxon>
        <taxon>Endopterygota</taxon>
        <taxon>Hymenoptera</taxon>
        <taxon>Apocrita</taxon>
        <taxon>Aculeata</taxon>
        <taxon>Apoidea</taxon>
        <taxon>Anthophila</taxon>
        <taxon>Apidae</taxon>
        <taxon>Bombus</taxon>
        <taxon>Pyrobombus</taxon>
    </lineage>
</organism>
<dbReference type="Gene3D" id="2.20.110.10">
    <property type="entry name" value="Histone H3 K4-specific methyltransferase SET7/9 N-terminal domain"/>
    <property type="match status" value="1"/>
</dbReference>
<gene>
    <name evidence="6" type="primary">LOC112211987</name>
</gene>
<dbReference type="PANTHER" id="PTHR46437:SF1">
    <property type="entry name" value="MORN REPEAT-CONTAINING PROTEIN 5"/>
    <property type="match status" value="1"/>
</dbReference>
<name>A0A6P6F759_BOMIM</name>
<keyword evidence="2" id="KW-0282">Flagellum</keyword>